<accession>A0A644XWD6</accession>
<reference evidence="1" key="1">
    <citation type="submission" date="2019-08" db="EMBL/GenBank/DDBJ databases">
        <authorList>
            <person name="Kucharzyk K."/>
            <person name="Murdoch R.W."/>
            <person name="Higgins S."/>
            <person name="Loffler F."/>
        </authorList>
    </citation>
    <scope>NUCLEOTIDE SEQUENCE</scope>
</reference>
<name>A0A644XWD6_9ZZZZ</name>
<organism evidence="1">
    <name type="scientific">bioreactor metagenome</name>
    <dbReference type="NCBI Taxonomy" id="1076179"/>
    <lineage>
        <taxon>unclassified sequences</taxon>
        <taxon>metagenomes</taxon>
        <taxon>ecological metagenomes</taxon>
    </lineage>
</organism>
<protein>
    <submittedName>
        <fullName evidence="1">Uncharacterized protein</fullName>
    </submittedName>
</protein>
<dbReference type="AlphaFoldDB" id="A0A644XWD6"/>
<comment type="caution">
    <text evidence="1">The sequence shown here is derived from an EMBL/GenBank/DDBJ whole genome shotgun (WGS) entry which is preliminary data.</text>
</comment>
<gene>
    <name evidence="1" type="ORF">SDC9_66987</name>
</gene>
<sequence>MDGDHDPVVYLLAAQTDDAFCVTQGVGDKILKGPFKIPFIIMEQDRILLEVEQHLQIFLITDTGVAFDGIGQCLTDIVGGGQSIR</sequence>
<dbReference type="EMBL" id="VSSQ01003410">
    <property type="protein sequence ID" value="MPM20556.1"/>
    <property type="molecule type" value="Genomic_DNA"/>
</dbReference>
<evidence type="ECO:0000313" key="1">
    <source>
        <dbReference type="EMBL" id="MPM20556.1"/>
    </source>
</evidence>
<proteinExistence type="predicted"/>